<name>A0ABU5C6S9_9BACI</name>
<protein>
    <submittedName>
        <fullName evidence="1">Uncharacterized protein</fullName>
    </submittedName>
</protein>
<evidence type="ECO:0000313" key="2">
    <source>
        <dbReference type="Proteomes" id="UP001281447"/>
    </source>
</evidence>
<comment type="caution">
    <text evidence="1">The sequence shown here is derived from an EMBL/GenBank/DDBJ whole genome shotgun (WGS) entry which is preliminary data.</text>
</comment>
<keyword evidence="2" id="KW-1185">Reference proteome</keyword>
<gene>
    <name evidence="1" type="ORF">RWE15_12095</name>
</gene>
<dbReference type="EMBL" id="JAWDIP010000003">
    <property type="protein sequence ID" value="MDY0395024.1"/>
    <property type="molecule type" value="Genomic_DNA"/>
</dbReference>
<reference evidence="1 2" key="1">
    <citation type="submission" date="2023-10" db="EMBL/GenBank/DDBJ databases">
        <title>Virgibacillus halophilus 5B73C genome.</title>
        <authorList>
            <person name="Miliotis G."/>
            <person name="Sengupta P."/>
            <person name="Hameed A."/>
            <person name="Chuvochina M."/>
            <person name="Mcdonagh F."/>
            <person name="Simpson A.C."/>
            <person name="Singh N.K."/>
            <person name="Rekha P.D."/>
            <person name="Raman K."/>
            <person name="Hugenholtz P."/>
            <person name="Venkateswaran K."/>
        </authorList>
    </citation>
    <scope>NUCLEOTIDE SEQUENCE [LARGE SCALE GENOMIC DNA]</scope>
    <source>
        <strain evidence="1 2">5B73C</strain>
    </source>
</reference>
<proteinExistence type="predicted"/>
<organism evidence="1 2">
    <name type="scientific">Tigheibacillus halophilus</name>
    <dbReference type="NCBI Taxonomy" id="361280"/>
    <lineage>
        <taxon>Bacteria</taxon>
        <taxon>Bacillati</taxon>
        <taxon>Bacillota</taxon>
        <taxon>Bacilli</taxon>
        <taxon>Bacillales</taxon>
        <taxon>Bacillaceae</taxon>
        <taxon>Tigheibacillus</taxon>
    </lineage>
</organism>
<accession>A0ABU5C6S9</accession>
<dbReference type="Proteomes" id="UP001281447">
    <property type="component" value="Unassembled WGS sequence"/>
</dbReference>
<evidence type="ECO:0000313" key="1">
    <source>
        <dbReference type="EMBL" id="MDY0395024.1"/>
    </source>
</evidence>
<sequence>MALTTRQRELLNVLNQLSQGITSSGLSNDFSLNLPGLNVDFDVDIGRSSGGGTTPTPPRTMRELLMSLLNEQVQITTPF</sequence>